<accession>A0A9P8VN29</accession>
<reference evidence="2 3" key="1">
    <citation type="journal article" date="2021" name="Nat. Commun.">
        <title>Genetic determinants of endophytism in the Arabidopsis root mycobiome.</title>
        <authorList>
            <person name="Mesny F."/>
            <person name="Miyauchi S."/>
            <person name="Thiergart T."/>
            <person name="Pickel B."/>
            <person name="Atanasova L."/>
            <person name="Karlsson M."/>
            <person name="Huettel B."/>
            <person name="Barry K.W."/>
            <person name="Haridas S."/>
            <person name="Chen C."/>
            <person name="Bauer D."/>
            <person name="Andreopoulos W."/>
            <person name="Pangilinan J."/>
            <person name="LaButti K."/>
            <person name="Riley R."/>
            <person name="Lipzen A."/>
            <person name="Clum A."/>
            <person name="Drula E."/>
            <person name="Henrissat B."/>
            <person name="Kohler A."/>
            <person name="Grigoriev I.V."/>
            <person name="Martin F.M."/>
            <person name="Hacquard S."/>
        </authorList>
    </citation>
    <scope>NUCLEOTIDE SEQUENCE [LARGE SCALE GENOMIC DNA]</scope>
    <source>
        <strain evidence="2 3">MPI-CAGE-CH-0241</strain>
    </source>
</reference>
<organism evidence="2 3">
    <name type="scientific">Thelonectria olida</name>
    <dbReference type="NCBI Taxonomy" id="1576542"/>
    <lineage>
        <taxon>Eukaryota</taxon>
        <taxon>Fungi</taxon>
        <taxon>Dikarya</taxon>
        <taxon>Ascomycota</taxon>
        <taxon>Pezizomycotina</taxon>
        <taxon>Sordariomycetes</taxon>
        <taxon>Hypocreomycetidae</taxon>
        <taxon>Hypocreales</taxon>
        <taxon>Nectriaceae</taxon>
        <taxon>Thelonectria</taxon>
    </lineage>
</organism>
<dbReference type="EMBL" id="JAGPYM010000087">
    <property type="protein sequence ID" value="KAH6867855.1"/>
    <property type="molecule type" value="Genomic_DNA"/>
</dbReference>
<feature type="chain" id="PRO_5040281830" evidence="1">
    <location>
        <begin position="30"/>
        <end position="245"/>
    </location>
</feature>
<feature type="signal peptide" evidence="1">
    <location>
        <begin position="1"/>
        <end position="29"/>
    </location>
</feature>
<gene>
    <name evidence="2" type="ORF">B0T10DRAFT_502070</name>
</gene>
<keyword evidence="1" id="KW-0732">Signal</keyword>
<dbReference type="AlphaFoldDB" id="A0A9P8VN29"/>
<sequence length="245" mass="25188">MKLLSTNGPFLKTVVGALALGSTFEPVGASPEPLSDRAVAPTVTVTATRTQFVTTRTTETATRTQFVTTRITVAATHTQFVTTRITVTQTHSCVPRTVTQPASTVSLPASTVTLPVSTVTLPASTVTTTLSPTSTTSATPQCEANSDCPTPGNACQTVTCSQNTCVVSNVAVGTRVSDRTPGDCQKDVCDGQGGIRTVDDNTDLPADDGNPCTFETCVAGMPAHPQVPDGTSCGSDQTCLSGVCQ</sequence>
<evidence type="ECO:0000256" key="1">
    <source>
        <dbReference type="SAM" id="SignalP"/>
    </source>
</evidence>
<dbReference type="Proteomes" id="UP000777438">
    <property type="component" value="Unassembled WGS sequence"/>
</dbReference>
<name>A0A9P8VN29_9HYPO</name>
<evidence type="ECO:0000313" key="2">
    <source>
        <dbReference type="EMBL" id="KAH6867855.1"/>
    </source>
</evidence>
<dbReference type="OrthoDB" id="10479041at2759"/>
<protein>
    <submittedName>
        <fullName evidence="2">Uncharacterized protein</fullName>
    </submittedName>
</protein>
<evidence type="ECO:0000313" key="3">
    <source>
        <dbReference type="Proteomes" id="UP000777438"/>
    </source>
</evidence>
<comment type="caution">
    <text evidence="2">The sequence shown here is derived from an EMBL/GenBank/DDBJ whole genome shotgun (WGS) entry which is preliminary data.</text>
</comment>
<proteinExistence type="predicted"/>
<keyword evidence="3" id="KW-1185">Reference proteome</keyword>